<feature type="signal peptide" evidence="1">
    <location>
        <begin position="1"/>
        <end position="25"/>
    </location>
</feature>
<dbReference type="Pfam" id="PF14498">
    <property type="entry name" value="Glyco_hyd_65N_2"/>
    <property type="match status" value="1"/>
</dbReference>
<dbReference type="PANTHER" id="PTHR31084">
    <property type="entry name" value="ALPHA-L-FUCOSIDASE 2"/>
    <property type="match status" value="1"/>
</dbReference>
<dbReference type="PANTHER" id="PTHR31084:SF0">
    <property type="entry name" value="ALPHA-L-FUCOSIDASE 2"/>
    <property type="match status" value="1"/>
</dbReference>
<evidence type="ECO:0000259" key="3">
    <source>
        <dbReference type="Pfam" id="PF21307"/>
    </source>
</evidence>
<accession>A0A1N7P942</accession>
<keyword evidence="1" id="KW-0732">Signal</keyword>
<reference evidence="6" key="1">
    <citation type="submission" date="2017-01" db="EMBL/GenBank/DDBJ databases">
        <authorList>
            <person name="Varghese N."/>
            <person name="Submissions S."/>
        </authorList>
    </citation>
    <scope>NUCLEOTIDE SEQUENCE [LARGE SCALE GENOMIC DNA]</scope>
    <source>
        <strain evidence="6">DSM 21054</strain>
    </source>
</reference>
<evidence type="ECO:0000256" key="1">
    <source>
        <dbReference type="SAM" id="SignalP"/>
    </source>
</evidence>
<protein>
    <submittedName>
        <fullName evidence="5">Alpha-L-fucosidase 2</fullName>
    </submittedName>
</protein>
<dbReference type="GO" id="GO:0004560">
    <property type="term" value="F:alpha-L-fucosidase activity"/>
    <property type="evidence" value="ECO:0007669"/>
    <property type="project" value="InterPro"/>
</dbReference>
<dbReference type="Pfam" id="PF21307">
    <property type="entry name" value="Glyco_hydro_95_C"/>
    <property type="match status" value="1"/>
</dbReference>
<sequence>MRLIPSYKIALYLLLAGAPVTATLAQQKTAGKAPLRLWFDKPATQWEETLPLGNGRLGMTPDGGVTRETVVLNDITLWSGAPQDANNYEAYKKLPEIKKLLIAGKNDEAQSIIDKDFICTGKGSGGDNYGCFQMLGNLELLYSYNGVTGNQVQPTHYSRSLSLSDAVAHCSYEVNGVTYTREYITSFGDDINIIKLTASKPGQINCTLSLNRPEKATSHVQGQQLWLYGQLENGINGKGMRYQATAQAQLQGGTLTTSNNTLVIKNATSVILFIAAATDYKDSAYQQHLQQTLAAAMRKSYTQQVQTHITRYQKLFNRVSVTLGNSAADSLPTDTRLTRFRQQPNSDNSLPVLFFQFGRYLSIASTRVGLLPPNLQGLWANQVHTPWNGDYHLDVNVQMNHWALETANLSELNLPLANLVADMVPHGEKTAKAYYNANGWVAHVITNLWQFTEPGESASWGISKAGSGWLCNNLWQHYLYSNDKSYLQKIYPVLKGSATFYVSMLTEDPATHWLVTSPASSPENSFYLPDGSGKSASICMGPTIDNQIVRELFNNVIAASQVLGTDAAFRTTLQTTLQRVPPAGQISKDGRLMEWLQDYKETDVNHRHISHLYGLYPAPLITPEATPELAEACKKTLNVRGDDGPSWSIAYKLLFWARLHDGNRAYKLFCEIMKPTLKTDINYGAGGGVYPNLLSAGPPFQIDGNFGACAGIGEMLLQSHAGFIHLLPAIPDNWQAGGSVKGLKAEGNFTVDFSWKDGKITTYTITAPQPRKVKVKVNGAVLEVMAKKA</sequence>
<feature type="chain" id="PRO_5013066067" evidence="1">
    <location>
        <begin position="26"/>
        <end position="789"/>
    </location>
</feature>
<dbReference type="RefSeq" id="WP_076379085.1">
    <property type="nucleotide sequence ID" value="NZ_FTOR01000003.1"/>
</dbReference>
<feature type="domain" description="Glycosyl hydrolase family 95 catalytic" evidence="4">
    <location>
        <begin position="300"/>
        <end position="716"/>
    </location>
</feature>
<dbReference type="Proteomes" id="UP000186917">
    <property type="component" value="Unassembled WGS sequence"/>
</dbReference>
<dbReference type="PIRSF" id="PIRSF007663">
    <property type="entry name" value="UCP007663"/>
    <property type="match status" value="1"/>
</dbReference>
<evidence type="ECO:0000259" key="4">
    <source>
        <dbReference type="Pfam" id="PF22124"/>
    </source>
</evidence>
<feature type="domain" description="Alpha fucosidase A-like C-terminal" evidence="3">
    <location>
        <begin position="718"/>
        <end position="781"/>
    </location>
</feature>
<evidence type="ECO:0000259" key="2">
    <source>
        <dbReference type="Pfam" id="PF14498"/>
    </source>
</evidence>
<dbReference type="Gene3D" id="1.50.10.10">
    <property type="match status" value="1"/>
</dbReference>
<keyword evidence="6" id="KW-1185">Reference proteome</keyword>
<gene>
    <name evidence="5" type="ORF">SAMN05421788_103289</name>
</gene>
<dbReference type="EMBL" id="FTOR01000003">
    <property type="protein sequence ID" value="SIT06979.1"/>
    <property type="molecule type" value="Genomic_DNA"/>
</dbReference>
<evidence type="ECO:0000313" key="5">
    <source>
        <dbReference type="EMBL" id="SIT06979.1"/>
    </source>
</evidence>
<dbReference type="Pfam" id="PF22124">
    <property type="entry name" value="Glyco_hydro_95_cat"/>
    <property type="match status" value="1"/>
</dbReference>
<dbReference type="STRING" id="477680.SAMN05421788_103289"/>
<name>A0A1N7P942_9BACT</name>
<dbReference type="InterPro" id="IPR012341">
    <property type="entry name" value="6hp_glycosidase-like_sf"/>
</dbReference>
<feature type="domain" description="Glycosyl hydrolase family 95 N-terminal" evidence="2">
    <location>
        <begin position="37"/>
        <end position="282"/>
    </location>
</feature>
<dbReference type="InterPro" id="IPR008928">
    <property type="entry name" value="6-hairpin_glycosidase_sf"/>
</dbReference>
<dbReference type="InterPro" id="IPR054363">
    <property type="entry name" value="GH95_cat"/>
</dbReference>
<proteinExistence type="predicted"/>
<dbReference type="InterPro" id="IPR016518">
    <property type="entry name" value="Alpha-L-fucosidase"/>
</dbReference>
<dbReference type="InterPro" id="IPR049053">
    <property type="entry name" value="AFCA-like_C"/>
</dbReference>
<organism evidence="5 6">
    <name type="scientific">Filimonas lacunae</name>
    <dbReference type="NCBI Taxonomy" id="477680"/>
    <lineage>
        <taxon>Bacteria</taxon>
        <taxon>Pseudomonadati</taxon>
        <taxon>Bacteroidota</taxon>
        <taxon>Chitinophagia</taxon>
        <taxon>Chitinophagales</taxon>
        <taxon>Chitinophagaceae</taxon>
        <taxon>Filimonas</taxon>
    </lineage>
</organism>
<dbReference type="InterPro" id="IPR027414">
    <property type="entry name" value="GH95_N_dom"/>
</dbReference>
<dbReference type="SUPFAM" id="SSF48208">
    <property type="entry name" value="Six-hairpin glycosidases"/>
    <property type="match status" value="1"/>
</dbReference>
<evidence type="ECO:0000313" key="6">
    <source>
        <dbReference type="Proteomes" id="UP000186917"/>
    </source>
</evidence>
<dbReference type="AlphaFoldDB" id="A0A1N7P942"/>
<dbReference type="GO" id="GO:0005975">
    <property type="term" value="P:carbohydrate metabolic process"/>
    <property type="evidence" value="ECO:0007669"/>
    <property type="project" value="InterPro"/>
</dbReference>